<keyword evidence="3" id="KW-1185">Reference proteome</keyword>
<dbReference type="GO" id="GO:0030288">
    <property type="term" value="C:outer membrane-bounded periplasmic space"/>
    <property type="evidence" value="ECO:0007669"/>
    <property type="project" value="TreeGrafter"/>
</dbReference>
<dbReference type="OrthoDB" id="8673316at2"/>
<accession>A0A3M0M3U1</accession>
<dbReference type="Pfam" id="PF13531">
    <property type="entry name" value="SBP_bac_11"/>
    <property type="match status" value="1"/>
</dbReference>
<dbReference type="Proteomes" id="UP000273516">
    <property type="component" value="Unassembled WGS sequence"/>
</dbReference>
<evidence type="ECO:0000256" key="1">
    <source>
        <dbReference type="ARBA" id="ARBA00022729"/>
    </source>
</evidence>
<dbReference type="PANTHER" id="PTHR30006:SF25">
    <property type="entry name" value="PHOSPHOGLYCERATE TRANSPORT REGULATORY PROTEIN PGTC"/>
    <property type="match status" value="1"/>
</dbReference>
<name>A0A3M0M3U1_9RHOB</name>
<dbReference type="AlphaFoldDB" id="A0A3M0M3U1"/>
<gene>
    <name evidence="2" type="ORF">C9E81_18750</name>
</gene>
<sequence>MRAPVLAAVRSVIFFLTLAFPAAGYEIEEKRYFGPDGGREISVLSTTDLASIAPVLDDYAASHPGQRIRYEQAASVEVFRAIHDEGAVFDLVMSSAMDLQMKLANDGFAASISPETGRLPDWARWRDQLFGVGLEPVVTLASRQGLGDLPVPRTRRDLIAMLRENPARFNGRIASYDPQESGVGYFLMSQDSQQSESFWRLAEVMGRLNARLFCCSGGMIDELRAGRVAVAYNVVASYAARFAPDDPDIVRVALEDYTLAIVRSALVPSNARNPAGATDLLSYLLSEPAQRKIAASANVALIPGTGPKPSIHLRPIRLDTGLLVYDDQLRKAGLLAEWNAAMVQP</sequence>
<dbReference type="SUPFAM" id="SSF53850">
    <property type="entry name" value="Periplasmic binding protein-like II"/>
    <property type="match status" value="1"/>
</dbReference>
<comment type="caution">
    <text evidence="2">The sequence shown here is derived from an EMBL/GenBank/DDBJ whole genome shotgun (WGS) entry which is preliminary data.</text>
</comment>
<dbReference type="Gene3D" id="3.40.190.10">
    <property type="entry name" value="Periplasmic binding protein-like II"/>
    <property type="match status" value="2"/>
</dbReference>
<reference evidence="2 3" key="1">
    <citation type="submission" date="2018-07" db="EMBL/GenBank/DDBJ databases">
        <authorList>
            <person name="Zhang Y."/>
            <person name="Wang L."/>
            <person name="Ma S."/>
        </authorList>
    </citation>
    <scope>NUCLEOTIDE SEQUENCE [LARGE SCALE GENOMIC DNA]</scope>
    <source>
        <strain evidence="2 3">4-2</strain>
    </source>
</reference>
<dbReference type="PANTHER" id="PTHR30006">
    <property type="entry name" value="THIAMINE-BINDING PERIPLASMIC PROTEIN-RELATED"/>
    <property type="match status" value="1"/>
</dbReference>
<dbReference type="EMBL" id="QOKZ01000009">
    <property type="protein sequence ID" value="RMC32422.1"/>
    <property type="molecule type" value="Genomic_DNA"/>
</dbReference>
<evidence type="ECO:0000313" key="2">
    <source>
        <dbReference type="EMBL" id="RMC32422.1"/>
    </source>
</evidence>
<protein>
    <submittedName>
        <fullName evidence="2">ABC transporter substrate-binding protein</fullName>
    </submittedName>
</protein>
<evidence type="ECO:0000313" key="3">
    <source>
        <dbReference type="Proteomes" id="UP000273516"/>
    </source>
</evidence>
<keyword evidence="1" id="KW-0732">Signal</keyword>
<dbReference type="RefSeq" id="WP_122113885.1">
    <property type="nucleotide sequence ID" value="NZ_QOKZ01000009.1"/>
</dbReference>
<organism evidence="2 3">
    <name type="scientific">Paracoccus alkanivorans</name>
    <dbReference type="NCBI Taxonomy" id="2116655"/>
    <lineage>
        <taxon>Bacteria</taxon>
        <taxon>Pseudomonadati</taxon>
        <taxon>Pseudomonadota</taxon>
        <taxon>Alphaproteobacteria</taxon>
        <taxon>Rhodobacterales</taxon>
        <taxon>Paracoccaceae</taxon>
        <taxon>Paracoccus</taxon>
    </lineage>
</organism>
<proteinExistence type="predicted"/>